<evidence type="ECO:0000256" key="2">
    <source>
        <dbReference type="SAM" id="SignalP"/>
    </source>
</evidence>
<dbReference type="AlphaFoldDB" id="A0A7G7W743"/>
<protein>
    <submittedName>
        <fullName evidence="4">T9SS type A sorting domain-containing protein</fullName>
    </submittedName>
</protein>
<feature type="domain" description="Secretion system C-terminal sorting" evidence="3">
    <location>
        <begin position="100"/>
        <end position="169"/>
    </location>
</feature>
<reference evidence="4 5" key="1">
    <citation type="submission" date="2020-08" db="EMBL/GenBank/DDBJ databases">
        <title>Hymenobacter sp. S2-20-2 genome sequencing.</title>
        <authorList>
            <person name="Jin L."/>
        </authorList>
    </citation>
    <scope>NUCLEOTIDE SEQUENCE [LARGE SCALE GENOMIC DNA]</scope>
    <source>
        <strain evidence="4 5">S2-20-2</strain>
    </source>
</reference>
<proteinExistence type="predicted"/>
<evidence type="ECO:0000313" key="5">
    <source>
        <dbReference type="Proteomes" id="UP000515489"/>
    </source>
</evidence>
<evidence type="ECO:0000313" key="4">
    <source>
        <dbReference type="EMBL" id="QNH62186.1"/>
    </source>
</evidence>
<feature type="chain" id="PRO_5028999401" evidence="2">
    <location>
        <begin position="23"/>
        <end position="171"/>
    </location>
</feature>
<feature type="signal peptide" evidence="2">
    <location>
        <begin position="1"/>
        <end position="22"/>
    </location>
</feature>
<dbReference type="InterPro" id="IPR026444">
    <property type="entry name" value="Secre_tail"/>
</dbReference>
<dbReference type="Pfam" id="PF18962">
    <property type="entry name" value="Por_Secre_tail"/>
    <property type="match status" value="1"/>
</dbReference>
<feature type="compositionally biased region" description="Low complexity" evidence="1">
    <location>
        <begin position="24"/>
        <end position="71"/>
    </location>
</feature>
<dbReference type="NCBIfam" id="TIGR04183">
    <property type="entry name" value="Por_Secre_tail"/>
    <property type="match status" value="1"/>
</dbReference>
<sequence>MKTLFTLVCLVATFLLSTPVQAQTKTAAKPAVKSPTAKAPATAKPSAKSPVAATAKPVAKPATAATKPAEAPTAPLALVTDKMEQPATNTGALKVRAETNPVTKRLTVRTNASGPTRVEINGPDGRPVITRDLLSSNDVATLDVSGLPAGAYIVQCTSGERHGMKRVMVGQ</sequence>
<accession>A0A7G7W743</accession>
<dbReference type="EMBL" id="CP060202">
    <property type="protein sequence ID" value="QNH62186.1"/>
    <property type="molecule type" value="Genomic_DNA"/>
</dbReference>
<evidence type="ECO:0000256" key="1">
    <source>
        <dbReference type="SAM" id="MobiDB-lite"/>
    </source>
</evidence>
<keyword evidence="5" id="KW-1185">Reference proteome</keyword>
<dbReference type="KEGG" id="hsk:H4317_18915"/>
<evidence type="ECO:0000259" key="3">
    <source>
        <dbReference type="Pfam" id="PF18962"/>
    </source>
</evidence>
<dbReference type="Proteomes" id="UP000515489">
    <property type="component" value="Chromosome"/>
</dbReference>
<feature type="region of interest" description="Disordered" evidence="1">
    <location>
        <begin position="23"/>
        <end position="71"/>
    </location>
</feature>
<name>A0A7G7W743_9BACT</name>
<keyword evidence="2" id="KW-0732">Signal</keyword>
<gene>
    <name evidence="4" type="ORF">H4317_18915</name>
</gene>
<organism evidence="4 5">
    <name type="scientific">Hymenobacter sediminicola</name>
    <dbReference type="NCBI Taxonomy" id="2761579"/>
    <lineage>
        <taxon>Bacteria</taxon>
        <taxon>Pseudomonadati</taxon>
        <taxon>Bacteroidota</taxon>
        <taxon>Cytophagia</taxon>
        <taxon>Cytophagales</taxon>
        <taxon>Hymenobacteraceae</taxon>
        <taxon>Hymenobacter</taxon>
    </lineage>
</organism>
<dbReference type="RefSeq" id="WP_185888101.1">
    <property type="nucleotide sequence ID" value="NZ_CP060202.1"/>
</dbReference>